<comment type="caution">
    <text evidence="4">The sequence shown here is derived from an EMBL/GenBank/DDBJ whole genome shotgun (WGS) entry which is preliminary data.</text>
</comment>
<feature type="compositionally biased region" description="Polar residues" evidence="2">
    <location>
        <begin position="152"/>
        <end position="161"/>
    </location>
</feature>
<evidence type="ECO:0000259" key="3">
    <source>
        <dbReference type="PROSITE" id="PS50892"/>
    </source>
</evidence>
<feature type="compositionally biased region" description="Basic and acidic residues" evidence="2">
    <location>
        <begin position="137"/>
        <end position="147"/>
    </location>
</feature>
<feature type="region of interest" description="Disordered" evidence="2">
    <location>
        <begin position="30"/>
        <end position="161"/>
    </location>
</feature>
<feature type="compositionally biased region" description="Basic residues" evidence="2">
    <location>
        <begin position="123"/>
        <end position="136"/>
    </location>
</feature>
<feature type="domain" description="V-SNARE coiled-coil homology" evidence="3">
    <location>
        <begin position="166"/>
        <end position="230"/>
    </location>
</feature>
<feature type="compositionally biased region" description="Polar residues" evidence="2">
    <location>
        <begin position="88"/>
        <end position="101"/>
    </location>
</feature>
<dbReference type="Proteomes" id="UP000822688">
    <property type="component" value="Chromosome 2"/>
</dbReference>
<protein>
    <recommendedName>
        <fullName evidence="3">V-SNARE coiled-coil homology domain-containing protein</fullName>
    </recommendedName>
</protein>
<evidence type="ECO:0000313" key="4">
    <source>
        <dbReference type="EMBL" id="KAG0587315.1"/>
    </source>
</evidence>
<dbReference type="PROSITE" id="PS50892">
    <property type="entry name" value="V_SNARE"/>
    <property type="match status" value="1"/>
</dbReference>
<reference evidence="4" key="1">
    <citation type="submission" date="2020-06" db="EMBL/GenBank/DDBJ databases">
        <title>WGS assembly of Ceratodon purpureus strain R40.</title>
        <authorList>
            <person name="Carey S.B."/>
            <person name="Jenkins J."/>
            <person name="Shu S."/>
            <person name="Lovell J.T."/>
            <person name="Sreedasyam A."/>
            <person name="Maumus F."/>
            <person name="Tiley G.P."/>
            <person name="Fernandez-Pozo N."/>
            <person name="Barry K."/>
            <person name="Chen C."/>
            <person name="Wang M."/>
            <person name="Lipzen A."/>
            <person name="Daum C."/>
            <person name="Saski C.A."/>
            <person name="Payton A.C."/>
            <person name="Mcbreen J.C."/>
            <person name="Conrad R.E."/>
            <person name="Kollar L.M."/>
            <person name="Olsson S."/>
            <person name="Huttunen S."/>
            <person name="Landis J.B."/>
            <person name="Wickett N.J."/>
            <person name="Johnson M.G."/>
            <person name="Rensing S.A."/>
            <person name="Grimwood J."/>
            <person name="Schmutz J."/>
            <person name="Mcdaniel S.F."/>
        </authorList>
    </citation>
    <scope>NUCLEOTIDE SEQUENCE</scope>
    <source>
        <strain evidence="4">R40</strain>
    </source>
</reference>
<feature type="compositionally biased region" description="Basic and acidic residues" evidence="2">
    <location>
        <begin position="34"/>
        <end position="50"/>
    </location>
</feature>
<evidence type="ECO:0000313" key="5">
    <source>
        <dbReference type="Proteomes" id="UP000822688"/>
    </source>
</evidence>
<dbReference type="EMBL" id="CM026422">
    <property type="protein sequence ID" value="KAG0587315.1"/>
    <property type="molecule type" value="Genomic_DNA"/>
</dbReference>
<evidence type="ECO:0000256" key="2">
    <source>
        <dbReference type="SAM" id="MobiDB-lite"/>
    </source>
</evidence>
<sequence>MQDKVSIAATKEKVSNVAAKGGKAFMSLIHKAKHSVESPKSPKDLSESKSPEGSSELKSPEASSEPKSLEASSEPKSPRTLSAPKSPRNLSQLKPTGTFNETDGDSDELAASSPKTSMERKGKLVNRLKRGLKVGKKNTDAENRSELLDGNPNDQSPRIRSTDSIKAAYGHKPSTDPTSIAAQNREKLIERQEKLEAMNKDSEEMVEGAGDFASMAEELAKKIENKPWYKL</sequence>
<gene>
    <name evidence="4" type="ORF">KC19_2G155300</name>
</gene>
<accession>A0A8T0IVX2</accession>
<evidence type="ECO:0000256" key="1">
    <source>
        <dbReference type="PROSITE-ProRule" id="PRU00290"/>
    </source>
</evidence>
<organism evidence="4 5">
    <name type="scientific">Ceratodon purpureus</name>
    <name type="common">Fire moss</name>
    <name type="synonym">Dicranum purpureum</name>
    <dbReference type="NCBI Taxonomy" id="3225"/>
    <lineage>
        <taxon>Eukaryota</taxon>
        <taxon>Viridiplantae</taxon>
        <taxon>Streptophyta</taxon>
        <taxon>Embryophyta</taxon>
        <taxon>Bryophyta</taxon>
        <taxon>Bryophytina</taxon>
        <taxon>Bryopsida</taxon>
        <taxon>Dicranidae</taxon>
        <taxon>Pseudoditrichales</taxon>
        <taxon>Ditrichaceae</taxon>
        <taxon>Ceratodon</taxon>
    </lineage>
</organism>
<dbReference type="Gene3D" id="1.20.5.110">
    <property type="match status" value="1"/>
</dbReference>
<name>A0A8T0IVX2_CERPU</name>
<dbReference type="CDD" id="cd15873">
    <property type="entry name" value="R-SNARE_STXBP5_6"/>
    <property type="match status" value="1"/>
</dbReference>
<dbReference type="SUPFAM" id="SSF58038">
    <property type="entry name" value="SNARE fusion complex"/>
    <property type="match status" value="1"/>
</dbReference>
<dbReference type="InterPro" id="IPR042855">
    <property type="entry name" value="V_SNARE_CC"/>
</dbReference>
<keyword evidence="1" id="KW-0175">Coiled coil</keyword>
<feature type="compositionally biased region" description="Polar residues" evidence="2">
    <location>
        <begin position="51"/>
        <end position="75"/>
    </location>
</feature>
<proteinExistence type="predicted"/>
<dbReference type="AlphaFoldDB" id="A0A8T0IVX2"/>
<keyword evidence="5" id="KW-1185">Reference proteome</keyword>